<name>A0A383E0M6_9ZZZZ</name>
<organism evidence="2">
    <name type="scientific">marine metagenome</name>
    <dbReference type="NCBI Taxonomy" id="408172"/>
    <lineage>
        <taxon>unclassified sequences</taxon>
        <taxon>metagenomes</taxon>
        <taxon>ecological metagenomes</taxon>
    </lineage>
</organism>
<reference evidence="2" key="1">
    <citation type="submission" date="2018-05" db="EMBL/GenBank/DDBJ databases">
        <authorList>
            <person name="Lanie J.A."/>
            <person name="Ng W.-L."/>
            <person name="Kazmierczak K.M."/>
            <person name="Andrzejewski T.M."/>
            <person name="Davidsen T.M."/>
            <person name="Wayne K.J."/>
            <person name="Tettelin H."/>
            <person name="Glass J.I."/>
            <person name="Rusch D."/>
            <person name="Podicherti R."/>
            <person name="Tsui H.-C.T."/>
            <person name="Winkler M.E."/>
        </authorList>
    </citation>
    <scope>NUCLEOTIDE SEQUENCE</scope>
</reference>
<proteinExistence type="predicted"/>
<dbReference type="AlphaFoldDB" id="A0A383E0M6"/>
<gene>
    <name evidence="2" type="ORF">METZ01_LOCUS503003</name>
</gene>
<evidence type="ECO:0000256" key="1">
    <source>
        <dbReference type="SAM" id="MobiDB-lite"/>
    </source>
</evidence>
<feature type="non-terminal residue" evidence="2">
    <location>
        <position position="1"/>
    </location>
</feature>
<feature type="region of interest" description="Disordered" evidence="1">
    <location>
        <begin position="28"/>
        <end position="54"/>
    </location>
</feature>
<dbReference type="EMBL" id="UINC01221706">
    <property type="protein sequence ID" value="SVE50149.1"/>
    <property type="molecule type" value="Genomic_DNA"/>
</dbReference>
<accession>A0A383E0M6</accession>
<sequence>GRRSWQKVQFSLAGDEPRGQYHQLQILGLGYHPPGSRDQGRSRASARASAKPGL</sequence>
<feature type="non-terminal residue" evidence="2">
    <location>
        <position position="54"/>
    </location>
</feature>
<protein>
    <submittedName>
        <fullName evidence="2">Uncharacterized protein</fullName>
    </submittedName>
</protein>
<evidence type="ECO:0000313" key="2">
    <source>
        <dbReference type="EMBL" id="SVE50149.1"/>
    </source>
</evidence>
<feature type="compositionally biased region" description="Low complexity" evidence="1">
    <location>
        <begin position="42"/>
        <end position="54"/>
    </location>
</feature>